<name>A0ABV8USY1_9BACL</name>
<comment type="function">
    <text evidence="1">Specifically methylates the cytosine at position 967 (m5C967) of 16S rRNA.</text>
</comment>
<dbReference type="PROSITE" id="PS51686">
    <property type="entry name" value="SAM_MT_RSMB_NOP"/>
    <property type="match status" value="1"/>
</dbReference>
<dbReference type="InterPro" id="IPR029063">
    <property type="entry name" value="SAM-dependent_MTases_sf"/>
</dbReference>
<dbReference type="PRINTS" id="PR02008">
    <property type="entry name" value="RCMTFAMILY"/>
</dbReference>
<dbReference type="Pfam" id="PF22458">
    <property type="entry name" value="RsmF-B_ferredox"/>
    <property type="match status" value="1"/>
</dbReference>
<dbReference type="InterPro" id="IPR049560">
    <property type="entry name" value="MeTrfase_RsmB-F_NOP2_cat"/>
</dbReference>
<evidence type="ECO:0000256" key="9">
    <source>
        <dbReference type="ARBA" id="ARBA00022691"/>
    </source>
</evidence>
<evidence type="ECO:0000256" key="6">
    <source>
        <dbReference type="ARBA" id="ARBA00022552"/>
    </source>
</evidence>
<dbReference type="Gene3D" id="1.10.940.10">
    <property type="entry name" value="NusB-like"/>
    <property type="match status" value="1"/>
</dbReference>
<dbReference type="Pfam" id="PF01189">
    <property type="entry name" value="Methyltr_RsmB-F"/>
    <property type="match status" value="1"/>
</dbReference>
<evidence type="ECO:0000256" key="7">
    <source>
        <dbReference type="ARBA" id="ARBA00022603"/>
    </source>
</evidence>
<keyword evidence="8 14" id="KW-0808">Transferase</keyword>
<evidence type="ECO:0000256" key="3">
    <source>
        <dbReference type="ARBA" id="ARBA00007494"/>
    </source>
</evidence>
<keyword evidence="6" id="KW-0698">rRNA processing</keyword>
<dbReference type="PANTHER" id="PTHR22807:SF53">
    <property type="entry name" value="RIBOSOMAL RNA SMALL SUBUNIT METHYLTRANSFERASE B-RELATED"/>
    <property type="match status" value="1"/>
</dbReference>
<dbReference type="NCBIfam" id="NF011494">
    <property type="entry name" value="PRK14902.1"/>
    <property type="match status" value="1"/>
</dbReference>
<feature type="domain" description="SAM-dependent MTase RsmB/NOP-type" evidence="15">
    <location>
        <begin position="171"/>
        <end position="443"/>
    </location>
</feature>
<dbReference type="EC" id="2.1.1.176" evidence="4"/>
<dbReference type="EMBL" id="JBHSEF010000011">
    <property type="protein sequence ID" value="MFC4354407.1"/>
    <property type="molecule type" value="Genomic_DNA"/>
</dbReference>
<dbReference type="CDD" id="cd02440">
    <property type="entry name" value="AdoMet_MTases"/>
    <property type="match status" value="1"/>
</dbReference>
<evidence type="ECO:0000259" key="15">
    <source>
        <dbReference type="PROSITE" id="PS51686"/>
    </source>
</evidence>
<dbReference type="InterPro" id="IPR001678">
    <property type="entry name" value="MeTrfase_RsmB-F_NOP2_dom"/>
</dbReference>
<reference evidence="17" key="1">
    <citation type="journal article" date="2019" name="Int. J. Syst. Evol. Microbiol.">
        <title>The Global Catalogue of Microorganisms (GCM) 10K type strain sequencing project: providing services to taxonomists for standard genome sequencing and annotation.</title>
        <authorList>
            <consortium name="The Broad Institute Genomics Platform"/>
            <consortium name="The Broad Institute Genome Sequencing Center for Infectious Disease"/>
            <person name="Wu L."/>
            <person name="Ma J."/>
        </authorList>
    </citation>
    <scope>NUCLEOTIDE SEQUENCE [LARGE SCALE GENOMIC DNA]</scope>
    <source>
        <strain evidence="17">CCUG 50353</strain>
    </source>
</reference>
<evidence type="ECO:0000256" key="5">
    <source>
        <dbReference type="ARBA" id="ARBA00022490"/>
    </source>
</evidence>
<evidence type="ECO:0000256" key="11">
    <source>
        <dbReference type="ARBA" id="ARBA00030399"/>
    </source>
</evidence>
<feature type="binding site" evidence="14">
    <location>
        <begin position="259"/>
        <end position="265"/>
    </location>
    <ligand>
        <name>S-adenosyl-L-methionine</name>
        <dbReference type="ChEBI" id="CHEBI:59789"/>
    </ligand>
</feature>
<dbReference type="Pfam" id="PF01029">
    <property type="entry name" value="NusB"/>
    <property type="match status" value="1"/>
</dbReference>
<evidence type="ECO:0000256" key="1">
    <source>
        <dbReference type="ARBA" id="ARBA00002724"/>
    </source>
</evidence>
<dbReference type="Proteomes" id="UP001595733">
    <property type="component" value="Unassembled WGS sequence"/>
</dbReference>
<dbReference type="Gene3D" id="3.30.70.1170">
    <property type="entry name" value="Sun protein, domain 3"/>
    <property type="match status" value="1"/>
</dbReference>
<dbReference type="Gene3D" id="3.40.50.150">
    <property type="entry name" value="Vaccinia Virus protein VP39"/>
    <property type="match status" value="1"/>
</dbReference>
<keyword evidence="9 14" id="KW-0949">S-adenosyl-L-methionine</keyword>
<comment type="catalytic activity">
    <reaction evidence="13">
        <text>cytidine(967) in 16S rRNA + S-adenosyl-L-methionine = 5-methylcytidine(967) in 16S rRNA + S-adenosyl-L-homocysteine + H(+)</text>
        <dbReference type="Rhea" id="RHEA:42748"/>
        <dbReference type="Rhea" id="RHEA-COMP:10219"/>
        <dbReference type="Rhea" id="RHEA-COMP:10220"/>
        <dbReference type="ChEBI" id="CHEBI:15378"/>
        <dbReference type="ChEBI" id="CHEBI:57856"/>
        <dbReference type="ChEBI" id="CHEBI:59789"/>
        <dbReference type="ChEBI" id="CHEBI:74483"/>
        <dbReference type="ChEBI" id="CHEBI:82748"/>
        <dbReference type="EC" id="2.1.1.176"/>
    </reaction>
</comment>
<comment type="caution">
    <text evidence="16">The sequence shown here is derived from an EMBL/GenBank/DDBJ whole genome shotgun (WGS) entry which is preliminary data.</text>
</comment>
<feature type="active site" description="Nucleophile" evidence="14">
    <location>
        <position position="382"/>
    </location>
</feature>
<proteinExistence type="inferred from homology"/>
<dbReference type="GO" id="GO:0032259">
    <property type="term" value="P:methylation"/>
    <property type="evidence" value="ECO:0007669"/>
    <property type="project" value="UniProtKB-KW"/>
</dbReference>
<dbReference type="InterPro" id="IPR018314">
    <property type="entry name" value="RsmB/NOL1/NOP2-like_CS"/>
</dbReference>
<keyword evidence="5" id="KW-0963">Cytoplasm</keyword>
<dbReference type="GO" id="GO:0008168">
    <property type="term" value="F:methyltransferase activity"/>
    <property type="evidence" value="ECO:0007669"/>
    <property type="project" value="UniProtKB-KW"/>
</dbReference>
<evidence type="ECO:0000256" key="4">
    <source>
        <dbReference type="ARBA" id="ARBA00012140"/>
    </source>
</evidence>
<evidence type="ECO:0000256" key="12">
    <source>
        <dbReference type="ARBA" id="ARBA00031088"/>
    </source>
</evidence>
<comment type="similarity">
    <text evidence="3 14">Belongs to the class I-like SAM-binding methyltransferase superfamily. RsmB/NOP family.</text>
</comment>
<keyword evidence="7 14" id="KW-0489">Methyltransferase</keyword>
<accession>A0ABV8USY1</accession>
<feature type="binding site" evidence="14">
    <location>
        <position position="310"/>
    </location>
    <ligand>
        <name>S-adenosyl-L-methionine</name>
        <dbReference type="ChEBI" id="CHEBI:59789"/>
    </ligand>
</feature>
<feature type="binding site" evidence="14">
    <location>
        <position position="283"/>
    </location>
    <ligand>
        <name>S-adenosyl-L-methionine</name>
        <dbReference type="ChEBI" id="CHEBI:59789"/>
    </ligand>
</feature>
<gene>
    <name evidence="16" type="primary">rsmB</name>
    <name evidence="16" type="ORF">ACFO0S_04865</name>
</gene>
<comment type="subcellular location">
    <subcellularLocation>
        <location evidence="2">Cytoplasm</location>
    </subcellularLocation>
</comment>
<dbReference type="PROSITE" id="PS01153">
    <property type="entry name" value="NOL1_NOP2_SUN"/>
    <property type="match status" value="1"/>
</dbReference>
<dbReference type="NCBIfam" id="TIGR00563">
    <property type="entry name" value="rsmB"/>
    <property type="match status" value="1"/>
</dbReference>
<dbReference type="SUPFAM" id="SSF53335">
    <property type="entry name" value="S-adenosyl-L-methionine-dependent methyltransferases"/>
    <property type="match status" value="1"/>
</dbReference>
<evidence type="ECO:0000256" key="8">
    <source>
        <dbReference type="ARBA" id="ARBA00022679"/>
    </source>
</evidence>
<protein>
    <recommendedName>
        <fullName evidence="4">16S rRNA (cytosine(967)-C(5))-methyltransferase</fullName>
        <ecNumber evidence="4">2.1.1.176</ecNumber>
    </recommendedName>
    <alternativeName>
        <fullName evidence="11">16S rRNA m5C967 methyltransferase</fullName>
    </alternativeName>
    <alternativeName>
        <fullName evidence="12">rRNA (cytosine-C(5)-)-methyltransferase RsmB</fullName>
    </alternativeName>
</protein>
<evidence type="ECO:0000313" key="17">
    <source>
        <dbReference type="Proteomes" id="UP001595733"/>
    </source>
</evidence>
<dbReference type="RefSeq" id="WP_378140690.1">
    <property type="nucleotide sequence ID" value="NZ_JBHSEF010000011.1"/>
</dbReference>
<dbReference type="InterPro" id="IPR054728">
    <property type="entry name" value="RsmB-like_ferredoxin"/>
</dbReference>
<dbReference type="InterPro" id="IPR023267">
    <property type="entry name" value="RCMT"/>
</dbReference>
<feature type="binding site" evidence="14">
    <location>
        <position position="329"/>
    </location>
    <ligand>
        <name>S-adenosyl-L-methionine</name>
        <dbReference type="ChEBI" id="CHEBI:59789"/>
    </ligand>
</feature>
<evidence type="ECO:0000256" key="13">
    <source>
        <dbReference type="ARBA" id="ARBA00047283"/>
    </source>
</evidence>
<dbReference type="InterPro" id="IPR006027">
    <property type="entry name" value="NusB_RsmB_TIM44"/>
</dbReference>
<dbReference type="InterPro" id="IPR004573">
    <property type="entry name" value="rRNA_ssu_MeTfrase_B"/>
</dbReference>
<keyword evidence="17" id="KW-1185">Reference proteome</keyword>
<dbReference type="PANTHER" id="PTHR22807">
    <property type="entry name" value="NOP2 YEAST -RELATED NOL1/NOP2/FMU SUN DOMAIN-CONTAINING"/>
    <property type="match status" value="1"/>
</dbReference>
<evidence type="ECO:0000256" key="2">
    <source>
        <dbReference type="ARBA" id="ARBA00004496"/>
    </source>
</evidence>
<evidence type="ECO:0000256" key="10">
    <source>
        <dbReference type="ARBA" id="ARBA00022884"/>
    </source>
</evidence>
<dbReference type="SUPFAM" id="SSF48013">
    <property type="entry name" value="NusB-like"/>
    <property type="match status" value="1"/>
</dbReference>
<keyword evidence="10 14" id="KW-0694">RNA-binding</keyword>
<evidence type="ECO:0000313" key="16">
    <source>
        <dbReference type="EMBL" id="MFC4354407.1"/>
    </source>
</evidence>
<organism evidence="16 17">
    <name type="scientific">Chryseomicrobium palamuruense</name>
    <dbReference type="NCBI Taxonomy" id="682973"/>
    <lineage>
        <taxon>Bacteria</taxon>
        <taxon>Bacillati</taxon>
        <taxon>Bacillota</taxon>
        <taxon>Bacilli</taxon>
        <taxon>Bacillales</taxon>
        <taxon>Caryophanaceae</taxon>
        <taxon>Chryseomicrobium</taxon>
    </lineage>
</organism>
<sequence>MTKKLIGNPRDAALEVLLEVSKNQAYSNLLVSRKIKEYKLEGPDRGLMTELAYGTLQHQTKLDFLLAPFLKGKIETWVRVLLRLSIYQLVFLDRIPEHAVVNEAVAISKKRGHKGISGLVNGVLRSFLREGPRSTETIADPLQRLAVETSHPEWLLKDWIDRYGFEKAREIAEQNNTAPPQTVRVNTVKVSREDAIATLEEEGFSVRKGIVEESLHVSGKPAASSQLFKTGLLTIQDESSMLPAHALQLKQGLSVLDMCAAPGGKTTHIAQLMGDTGNVIALDLHPHKVKLIRENAERLGLTTIEPLVGDARQAGEIVNGALFDRILIDAPCSGYGVIRRKPDMKYTKQPTDAARLAEIQSAILEEAYVLLKPGGTIVYSTCTIEPTENQQVVEAFLSQHPDMESIDLPVILEKLPHLSEGPGIQILPYADGDGFYLATLTKRAI</sequence>
<dbReference type="InterPro" id="IPR035926">
    <property type="entry name" value="NusB-like_sf"/>
</dbReference>
<evidence type="ECO:0000256" key="14">
    <source>
        <dbReference type="PROSITE-ProRule" id="PRU01023"/>
    </source>
</evidence>